<reference evidence="1 2" key="1">
    <citation type="submission" date="2018-10" db="EMBL/GenBank/DDBJ databases">
        <title>Genomic Encyclopedia of Type Strains, Phase IV (KMG-IV): sequencing the most valuable type-strain genomes for metagenomic binning, comparative biology and taxonomic classification.</title>
        <authorList>
            <person name="Goeker M."/>
        </authorList>
    </citation>
    <scope>NUCLEOTIDE SEQUENCE [LARGE SCALE GENOMIC DNA]</scope>
    <source>
        <strain evidence="1 2">DSM 25080</strain>
    </source>
</reference>
<proteinExistence type="predicted"/>
<gene>
    <name evidence="1" type="ORF">DFR27_1682</name>
</gene>
<evidence type="ECO:0000313" key="2">
    <source>
        <dbReference type="Proteomes" id="UP000267187"/>
    </source>
</evidence>
<comment type="caution">
    <text evidence="1">The sequence shown here is derived from an EMBL/GenBank/DDBJ whole genome shotgun (WGS) entry which is preliminary data.</text>
</comment>
<evidence type="ECO:0008006" key="3">
    <source>
        <dbReference type="Google" id="ProtNLM"/>
    </source>
</evidence>
<dbReference type="EMBL" id="REFJ01000004">
    <property type="protein sequence ID" value="RMA79246.1"/>
    <property type="molecule type" value="Genomic_DNA"/>
</dbReference>
<name>A0A3M0A3L8_9GAMM</name>
<sequence>MAERYFDLSQYRCPLALLYFKQMLESLEVGIEGEFEFGDESSCSDAYRYCLASQRIETAKRQALKLLITLSSEDNSCHL</sequence>
<evidence type="ECO:0000313" key="1">
    <source>
        <dbReference type="EMBL" id="RMA79246.1"/>
    </source>
</evidence>
<protein>
    <recommendedName>
        <fullName evidence="3">TusA-related sulfurtransferase</fullName>
    </recommendedName>
</protein>
<dbReference type="AlphaFoldDB" id="A0A3M0A3L8"/>
<dbReference type="Proteomes" id="UP000267187">
    <property type="component" value="Unassembled WGS sequence"/>
</dbReference>
<accession>A0A3M0A3L8</accession>
<keyword evidence="2" id="KW-1185">Reference proteome</keyword>
<organism evidence="1 2">
    <name type="scientific">Umboniibacter marinipuniceus</name>
    <dbReference type="NCBI Taxonomy" id="569599"/>
    <lineage>
        <taxon>Bacteria</taxon>
        <taxon>Pseudomonadati</taxon>
        <taxon>Pseudomonadota</taxon>
        <taxon>Gammaproteobacteria</taxon>
        <taxon>Cellvibrionales</taxon>
        <taxon>Cellvibrionaceae</taxon>
        <taxon>Umboniibacter</taxon>
    </lineage>
</organism>